<comment type="caution">
    <text evidence="3">The sequence shown here is derived from an EMBL/GenBank/DDBJ whole genome shotgun (WGS) entry which is preliminary data.</text>
</comment>
<dbReference type="PANTHER" id="PTHR30160">
    <property type="entry name" value="TETRAACYLDISACCHARIDE 4'-KINASE-RELATED"/>
    <property type="match status" value="1"/>
</dbReference>
<keyword evidence="4" id="KW-1185">Reference proteome</keyword>
<dbReference type="AlphaFoldDB" id="A0A4Q7S5X6"/>
<dbReference type="RefSeq" id="WP_198680166.1">
    <property type="nucleotide sequence ID" value="NZ_SGXM01000001.1"/>
</dbReference>
<gene>
    <name evidence="3" type="ORF">EV147_0775</name>
</gene>
<dbReference type="Proteomes" id="UP000291078">
    <property type="component" value="Unassembled WGS sequence"/>
</dbReference>
<dbReference type="SUPFAM" id="SSF53756">
    <property type="entry name" value="UDP-Glycosyltransferase/glycogen phosphorylase"/>
    <property type="match status" value="1"/>
</dbReference>
<dbReference type="CDD" id="cd03789">
    <property type="entry name" value="GT9_LPS_heptosyltransferase"/>
    <property type="match status" value="1"/>
</dbReference>
<organism evidence="3 4">
    <name type="scientific">Cupriavidus agavae</name>
    <dbReference type="NCBI Taxonomy" id="1001822"/>
    <lineage>
        <taxon>Bacteria</taxon>
        <taxon>Pseudomonadati</taxon>
        <taxon>Pseudomonadota</taxon>
        <taxon>Betaproteobacteria</taxon>
        <taxon>Burkholderiales</taxon>
        <taxon>Burkholderiaceae</taxon>
        <taxon>Cupriavidus</taxon>
    </lineage>
</organism>
<dbReference type="Pfam" id="PF01075">
    <property type="entry name" value="Glyco_transf_9"/>
    <property type="match status" value="1"/>
</dbReference>
<evidence type="ECO:0000313" key="4">
    <source>
        <dbReference type="Proteomes" id="UP000291078"/>
    </source>
</evidence>
<evidence type="ECO:0000256" key="1">
    <source>
        <dbReference type="ARBA" id="ARBA00022676"/>
    </source>
</evidence>
<dbReference type="PANTHER" id="PTHR30160:SF7">
    <property type="entry name" value="ADP-HEPTOSE--LPS HEPTOSYLTRANSFERASE 2"/>
    <property type="match status" value="1"/>
</dbReference>
<name>A0A4Q7S5X6_9BURK</name>
<dbReference type="Gene3D" id="3.40.50.2000">
    <property type="entry name" value="Glycogen Phosphorylase B"/>
    <property type="match status" value="2"/>
</dbReference>
<evidence type="ECO:0000313" key="3">
    <source>
        <dbReference type="EMBL" id="RZT41771.1"/>
    </source>
</evidence>
<reference evidence="3 4" key="1">
    <citation type="journal article" date="2015" name="Stand. Genomic Sci.">
        <title>Genomic Encyclopedia of Bacterial and Archaeal Type Strains, Phase III: the genomes of soil and plant-associated and newly described type strains.</title>
        <authorList>
            <person name="Whitman W.B."/>
            <person name="Woyke T."/>
            <person name="Klenk H.P."/>
            <person name="Zhou Y."/>
            <person name="Lilburn T.G."/>
            <person name="Beck B.J."/>
            <person name="De Vos P."/>
            <person name="Vandamme P."/>
            <person name="Eisen J.A."/>
            <person name="Garrity G."/>
            <person name="Hugenholtz P."/>
            <person name="Kyrpides N.C."/>
        </authorList>
    </citation>
    <scope>NUCLEOTIDE SEQUENCE [LARGE SCALE GENOMIC DNA]</scope>
    <source>
        <strain evidence="3 4">ASC-9842</strain>
    </source>
</reference>
<dbReference type="GO" id="GO:0008713">
    <property type="term" value="F:ADP-heptose-lipopolysaccharide heptosyltransferase activity"/>
    <property type="evidence" value="ECO:0007669"/>
    <property type="project" value="TreeGrafter"/>
</dbReference>
<sequence length="366" mass="38939">MPALRHQASPHDTRPDAIVIFRLGSLGDTIVALPCFHAVLRRFPHARRALLTNVPVSSKAAPVLGVLGSDGQFVDTTIEYPLGMRSLGGLLAVRRSLRAFGARKLVYLMPERRGLSAWRDWVYFRLCGFTEILAFPADPSMRHSLVDAHGVEEPEASRLARCCTPDFGPVDLSAAASWDLRLTPAERARGREAVAHLGAVPHIAINMGGKGIQKDWGVPNWTSLMARLAARWPGLALVTVGAGDDRSRADALLVAWPGPTANLCGTLTPRECAAALGDCAGFIGHDSGPMHLAAAMGVPTLGLFGDYNRPAKWHPMGPSVAVIHKMEGLATISPDDAERAAVALFGARVEAEMAAALHEAVSANAA</sequence>
<accession>A0A4Q7S5X6</accession>
<dbReference type="EMBL" id="SGXM01000001">
    <property type="protein sequence ID" value="RZT41771.1"/>
    <property type="molecule type" value="Genomic_DNA"/>
</dbReference>
<dbReference type="GO" id="GO:0005829">
    <property type="term" value="C:cytosol"/>
    <property type="evidence" value="ECO:0007669"/>
    <property type="project" value="TreeGrafter"/>
</dbReference>
<protein>
    <submittedName>
        <fullName evidence="3">ADP-heptose:LPS heptosyltransferase</fullName>
    </submittedName>
</protein>
<proteinExistence type="predicted"/>
<dbReference type="InterPro" id="IPR002201">
    <property type="entry name" value="Glyco_trans_9"/>
</dbReference>
<keyword evidence="2 3" id="KW-0808">Transferase</keyword>
<keyword evidence="1" id="KW-0328">Glycosyltransferase</keyword>
<evidence type="ECO:0000256" key="2">
    <source>
        <dbReference type="ARBA" id="ARBA00022679"/>
    </source>
</evidence>
<dbReference type="GO" id="GO:0009244">
    <property type="term" value="P:lipopolysaccharide core region biosynthetic process"/>
    <property type="evidence" value="ECO:0007669"/>
    <property type="project" value="TreeGrafter"/>
</dbReference>
<dbReference type="InterPro" id="IPR051199">
    <property type="entry name" value="LPS_LOS_Heptosyltrfase"/>
</dbReference>